<evidence type="ECO:0000313" key="2">
    <source>
        <dbReference type="Proteomes" id="UP000274327"/>
    </source>
</evidence>
<keyword evidence="2" id="KW-1185">Reference proteome</keyword>
<dbReference type="GO" id="GO:0016491">
    <property type="term" value="F:oxidoreductase activity"/>
    <property type="evidence" value="ECO:0007669"/>
    <property type="project" value="InterPro"/>
</dbReference>
<dbReference type="EMBL" id="QOCI01000009">
    <property type="protein sequence ID" value="RRR17937.1"/>
    <property type="molecule type" value="Genomic_DNA"/>
</dbReference>
<accession>A0A3R8QM38</accession>
<evidence type="ECO:0000313" key="1">
    <source>
        <dbReference type="EMBL" id="RRR17937.1"/>
    </source>
</evidence>
<comment type="caution">
    <text evidence="1">The sequence shown here is derived from an EMBL/GenBank/DDBJ whole genome shotgun (WGS) entry which is preliminary data.</text>
</comment>
<dbReference type="InterPro" id="IPR012348">
    <property type="entry name" value="RNR-like"/>
</dbReference>
<organism evidence="1 2">
    <name type="scientific">Brachybacterium paraconglomeratum</name>
    <dbReference type="NCBI Taxonomy" id="173362"/>
    <lineage>
        <taxon>Bacteria</taxon>
        <taxon>Bacillati</taxon>
        <taxon>Actinomycetota</taxon>
        <taxon>Actinomycetes</taxon>
        <taxon>Micrococcales</taxon>
        <taxon>Dermabacteraceae</taxon>
        <taxon>Brachybacterium</taxon>
    </lineage>
</organism>
<name>A0A3R8QM38_9MICO</name>
<dbReference type="SUPFAM" id="SSF47240">
    <property type="entry name" value="Ferritin-like"/>
    <property type="match status" value="1"/>
</dbReference>
<reference evidence="1 2" key="1">
    <citation type="submission" date="2018-07" db="EMBL/GenBank/DDBJ databases">
        <title>Brachybacteriurn paraconglorneratum KCTC 9916.</title>
        <authorList>
            <person name="Li Y."/>
        </authorList>
    </citation>
    <scope>NUCLEOTIDE SEQUENCE [LARGE SCALE GENOMIC DNA]</scope>
    <source>
        <strain evidence="1 2">KCTC 9916</strain>
    </source>
</reference>
<sequence length="262" mass="29892">MAFDIDHFAETSLPVKYADLDFDLFDEQPLDAQTLRSLRYMCDVEYHTSCFLRDLLVTPSHREEEAGGFMTVWNREEYWHGEALARVLGRHGIVVDYDEVKAKRVKLGWRAALGPMKQSSLSNLVGKDFLAVHMTWGAANELSAVAAYRRLSAMVDHPVMTPLLKRIAQQETRHVAYYTTSARRYLEASERAPKLVRLVMSKVWKPVGSGMMDESEVRHVMNHLFAHQGDELDKLDKRVQKMHGLDGLTIFRSAFARLGVPA</sequence>
<proteinExistence type="predicted"/>
<dbReference type="RefSeq" id="WP_126987912.1">
    <property type="nucleotide sequence ID" value="NZ_JALXWX010000102.1"/>
</dbReference>
<dbReference type="AlphaFoldDB" id="A0A3R8QM38"/>
<protein>
    <submittedName>
        <fullName evidence="1">Ferritin-like domain-containing protein</fullName>
    </submittedName>
</protein>
<dbReference type="CDD" id="cd00657">
    <property type="entry name" value="Ferritin_like"/>
    <property type="match status" value="1"/>
</dbReference>
<dbReference type="Gene3D" id="1.10.620.20">
    <property type="entry name" value="Ribonucleotide Reductase, subunit A"/>
    <property type="match status" value="1"/>
</dbReference>
<dbReference type="GeneID" id="78121673"/>
<dbReference type="Proteomes" id="UP000274327">
    <property type="component" value="Unassembled WGS sequence"/>
</dbReference>
<gene>
    <name evidence="1" type="ORF">DS079_11650</name>
</gene>
<dbReference type="InterPro" id="IPR009078">
    <property type="entry name" value="Ferritin-like_SF"/>
</dbReference>